<protein>
    <recommendedName>
        <fullName evidence="9">Membrane protein involved in the export of O-antigen and teichoic acid</fullName>
    </recommendedName>
</protein>
<gene>
    <name evidence="7" type="ORF">H6H00_07660</name>
</gene>
<evidence type="ECO:0000256" key="2">
    <source>
        <dbReference type="ARBA" id="ARBA00022475"/>
    </source>
</evidence>
<dbReference type="RefSeq" id="WP_185720623.1">
    <property type="nucleotide sequence ID" value="NZ_BAAAWI010000001.1"/>
</dbReference>
<evidence type="ECO:0008006" key="9">
    <source>
        <dbReference type="Google" id="ProtNLM"/>
    </source>
</evidence>
<organism evidence="7 8">
    <name type="scientific">Pseudonocardia petroleophila</name>
    <dbReference type="NCBI Taxonomy" id="37331"/>
    <lineage>
        <taxon>Bacteria</taxon>
        <taxon>Bacillati</taxon>
        <taxon>Actinomycetota</taxon>
        <taxon>Actinomycetes</taxon>
        <taxon>Pseudonocardiales</taxon>
        <taxon>Pseudonocardiaceae</taxon>
        <taxon>Pseudonocardia</taxon>
    </lineage>
</organism>
<reference evidence="7 8" key="1">
    <citation type="submission" date="2020-08" db="EMBL/GenBank/DDBJ databases">
        <authorList>
            <person name="Mo P."/>
        </authorList>
    </citation>
    <scope>NUCLEOTIDE SEQUENCE [LARGE SCALE GENOMIC DNA]</scope>
    <source>
        <strain evidence="7 8">CGMCC 4.1532</strain>
    </source>
</reference>
<feature type="transmembrane region" description="Helical" evidence="6">
    <location>
        <begin position="123"/>
        <end position="142"/>
    </location>
</feature>
<dbReference type="InterPro" id="IPR050833">
    <property type="entry name" value="Poly_Biosynth_Transport"/>
</dbReference>
<feature type="transmembrane region" description="Helical" evidence="6">
    <location>
        <begin position="12"/>
        <end position="34"/>
    </location>
</feature>
<dbReference type="AlphaFoldDB" id="A0A7G7MLY6"/>
<evidence type="ECO:0000313" key="8">
    <source>
        <dbReference type="Proteomes" id="UP000515728"/>
    </source>
</evidence>
<accession>A0A7G7MLY6</accession>
<evidence type="ECO:0000313" key="7">
    <source>
        <dbReference type="EMBL" id="QNG53797.1"/>
    </source>
</evidence>
<sequence length="420" mass="42838">MRAIASGRLGTGLHLGVGLGLVALAGYVFVAVVGRVFAGPANAAELSALTSLYLLVNIIGPGLFAALEPELSRAVSAQVAAGEPIRPVARRVALIAVGTLAALALVLALLWPAVLDQVFAQRPSLLVALMVAAAGAAAVYWARGLLSGQQRFGAYGSSLYLEGAARLLPCVVLFLLAVREPAAFGFAFAVGAGVAAVALVPSLRLGPSGVGGPPVGTIGRGLSFLVTATLLTQLVANLAPVVVTYRMPGNAITASAFAVSFVLARIPLMLFAPIQAVLLPHLTRAAELGRIDVVRHRMRQVLLAVGAVGIPSVGLGTLLGPWGVRTLFAVETPPSRLVFGLLAFSAVLIMAALVLQPALVALREQRTVMFAWTAGAVVFLAALLAPIDPIQAALVGQIAGPAVVLGVAAARLALLLPSRP</sequence>
<keyword evidence="8" id="KW-1185">Reference proteome</keyword>
<evidence type="ECO:0000256" key="6">
    <source>
        <dbReference type="SAM" id="Phobius"/>
    </source>
</evidence>
<evidence type="ECO:0000256" key="5">
    <source>
        <dbReference type="ARBA" id="ARBA00023136"/>
    </source>
</evidence>
<proteinExistence type="predicted"/>
<feature type="transmembrane region" description="Helical" evidence="6">
    <location>
        <begin position="336"/>
        <end position="355"/>
    </location>
</feature>
<keyword evidence="5 6" id="KW-0472">Membrane</keyword>
<comment type="subcellular location">
    <subcellularLocation>
        <location evidence="1">Cell membrane</location>
        <topology evidence="1">Multi-pass membrane protein</topology>
    </subcellularLocation>
</comment>
<name>A0A7G7MLY6_9PSEU</name>
<feature type="transmembrane region" description="Helical" evidence="6">
    <location>
        <begin position="182"/>
        <end position="201"/>
    </location>
</feature>
<feature type="transmembrane region" description="Helical" evidence="6">
    <location>
        <begin position="393"/>
        <end position="416"/>
    </location>
</feature>
<dbReference type="PANTHER" id="PTHR30250">
    <property type="entry name" value="PST FAMILY PREDICTED COLANIC ACID TRANSPORTER"/>
    <property type="match status" value="1"/>
</dbReference>
<keyword evidence="3 6" id="KW-0812">Transmembrane</keyword>
<evidence type="ECO:0000256" key="3">
    <source>
        <dbReference type="ARBA" id="ARBA00022692"/>
    </source>
</evidence>
<feature type="transmembrane region" description="Helical" evidence="6">
    <location>
        <begin position="257"/>
        <end position="280"/>
    </location>
</feature>
<feature type="transmembrane region" description="Helical" evidence="6">
    <location>
        <begin position="222"/>
        <end position="245"/>
    </location>
</feature>
<dbReference type="EMBL" id="CP060131">
    <property type="protein sequence ID" value="QNG53797.1"/>
    <property type="molecule type" value="Genomic_DNA"/>
</dbReference>
<dbReference type="PANTHER" id="PTHR30250:SF11">
    <property type="entry name" value="O-ANTIGEN TRANSPORTER-RELATED"/>
    <property type="match status" value="1"/>
</dbReference>
<feature type="transmembrane region" description="Helical" evidence="6">
    <location>
        <begin position="154"/>
        <end position="176"/>
    </location>
</feature>
<feature type="transmembrane region" description="Helical" evidence="6">
    <location>
        <begin position="301"/>
        <end position="324"/>
    </location>
</feature>
<feature type="transmembrane region" description="Helical" evidence="6">
    <location>
        <begin position="367"/>
        <end position="387"/>
    </location>
</feature>
<evidence type="ECO:0000256" key="4">
    <source>
        <dbReference type="ARBA" id="ARBA00022989"/>
    </source>
</evidence>
<evidence type="ECO:0000256" key="1">
    <source>
        <dbReference type="ARBA" id="ARBA00004651"/>
    </source>
</evidence>
<keyword evidence="2" id="KW-1003">Cell membrane</keyword>
<keyword evidence="4 6" id="KW-1133">Transmembrane helix</keyword>
<feature type="transmembrane region" description="Helical" evidence="6">
    <location>
        <begin position="46"/>
        <end position="67"/>
    </location>
</feature>
<dbReference type="Proteomes" id="UP000515728">
    <property type="component" value="Chromosome"/>
</dbReference>
<feature type="transmembrane region" description="Helical" evidence="6">
    <location>
        <begin position="88"/>
        <end position="111"/>
    </location>
</feature>
<dbReference type="GO" id="GO:0005886">
    <property type="term" value="C:plasma membrane"/>
    <property type="evidence" value="ECO:0007669"/>
    <property type="project" value="UniProtKB-SubCell"/>
</dbReference>
<dbReference type="KEGG" id="ppel:H6H00_07660"/>